<organism evidence="15 16">
    <name type="scientific">Caldisalinibacter kiritimatiensis</name>
    <dbReference type="NCBI Taxonomy" id="1304284"/>
    <lineage>
        <taxon>Bacteria</taxon>
        <taxon>Bacillati</taxon>
        <taxon>Bacillota</taxon>
        <taxon>Tissierellia</taxon>
        <taxon>Tissierellales</taxon>
        <taxon>Thermohalobacteraceae</taxon>
        <taxon>Caldisalinibacter</taxon>
    </lineage>
</organism>
<comment type="cofactor">
    <cofactor evidence="12">
        <name>[4Fe-4S] cluster</name>
        <dbReference type="ChEBI" id="CHEBI:49883"/>
    </cofactor>
    <text evidence="12">Binds 1 [4Fe-4S] cluster.</text>
</comment>
<feature type="domain" description="Helix-hairpin-helix DNA-binding motif class 1" evidence="13">
    <location>
        <begin position="113"/>
        <end position="132"/>
    </location>
</feature>
<keyword evidence="10 12" id="KW-0456">Lyase</keyword>
<dbReference type="GO" id="GO:0003677">
    <property type="term" value="F:DNA binding"/>
    <property type="evidence" value="ECO:0007669"/>
    <property type="project" value="UniProtKB-UniRule"/>
</dbReference>
<dbReference type="PIRSF" id="PIRSF001435">
    <property type="entry name" value="Nth"/>
    <property type="match status" value="1"/>
</dbReference>
<dbReference type="SMART" id="SM00278">
    <property type="entry name" value="HhH1"/>
    <property type="match status" value="1"/>
</dbReference>
<evidence type="ECO:0000256" key="8">
    <source>
        <dbReference type="ARBA" id="ARBA00023125"/>
    </source>
</evidence>
<dbReference type="PROSITE" id="PS01155">
    <property type="entry name" value="ENDONUCLEASE_III_2"/>
    <property type="match status" value="1"/>
</dbReference>
<dbReference type="SUPFAM" id="SSF48150">
    <property type="entry name" value="DNA-glycosylase"/>
    <property type="match status" value="1"/>
</dbReference>
<keyword evidence="5 12" id="KW-0378">Hydrolase</keyword>
<dbReference type="SMART" id="SM00478">
    <property type="entry name" value="ENDO3c"/>
    <property type="match status" value="1"/>
</dbReference>
<evidence type="ECO:0000259" key="14">
    <source>
        <dbReference type="SMART" id="SM00478"/>
    </source>
</evidence>
<keyword evidence="9 12" id="KW-0234">DNA repair</keyword>
<accession>R1CC74</accession>
<keyword evidence="15" id="KW-0255">Endonuclease</keyword>
<evidence type="ECO:0000313" key="16">
    <source>
        <dbReference type="Proteomes" id="UP000013378"/>
    </source>
</evidence>
<sequence length="218" mass="25230">MKKILNKKEINKVLQILNDLYPEAKSELNYTNAFELLIATILAAQCTDKRVNIITKDLFEKYKKPEDYLELTQEELGELIKSCGFYRNKSRNILKTCEILVNEYNGKVPQTREELMKLPGVGRKTANVVISNAFGKDAIAVDTHVFRVSNRIGLADSDSVDDTEKDLMTNIQKNLWSKAHHWLIFHGRRICKARKPKCEICPLTKYCLYYKELRDKNA</sequence>
<dbReference type="Gene3D" id="1.10.340.30">
    <property type="entry name" value="Hypothetical protein, domain 2"/>
    <property type="match status" value="1"/>
</dbReference>
<dbReference type="EMBL" id="ARZA01000227">
    <property type="protein sequence ID" value="EOC99904.1"/>
    <property type="molecule type" value="Genomic_DNA"/>
</dbReference>
<dbReference type="Pfam" id="PF00730">
    <property type="entry name" value="HhH-GPD"/>
    <property type="match status" value="1"/>
</dbReference>
<dbReference type="Pfam" id="PF00633">
    <property type="entry name" value="HHH"/>
    <property type="match status" value="1"/>
</dbReference>
<dbReference type="GO" id="GO:0006285">
    <property type="term" value="P:base-excision repair, AP site formation"/>
    <property type="evidence" value="ECO:0007669"/>
    <property type="project" value="TreeGrafter"/>
</dbReference>
<dbReference type="InterPro" id="IPR004036">
    <property type="entry name" value="Endonuclease-III-like_CS2"/>
</dbReference>
<feature type="binding site" evidence="12">
    <location>
        <position position="201"/>
    </location>
    <ligand>
        <name>[4Fe-4S] cluster</name>
        <dbReference type="ChEBI" id="CHEBI:49883"/>
    </ligand>
</feature>
<name>R1CC74_9FIRM</name>
<dbReference type="Pfam" id="PF10576">
    <property type="entry name" value="EndIII_4Fe-2S"/>
    <property type="match status" value="1"/>
</dbReference>
<comment type="catalytic activity">
    <reaction evidence="12">
        <text>2'-deoxyribonucleotide-(2'-deoxyribose 5'-phosphate)-2'-deoxyribonucleotide-DNA = a 3'-end 2'-deoxyribonucleotide-(2,3-dehydro-2,3-deoxyribose 5'-phosphate)-DNA + a 5'-end 5'-phospho-2'-deoxyribonucleoside-DNA + H(+)</text>
        <dbReference type="Rhea" id="RHEA:66592"/>
        <dbReference type="Rhea" id="RHEA-COMP:13180"/>
        <dbReference type="Rhea" id="RHEA-COMP:16897"/>
        <dbReference type="Rhea" id="RHEA-COMP:17067"/>
        <dbReference type="ChEBI" id="CHEBI:15378"/>
        <dbReference type="ChEBI" id="CHEBI:136412"/>
        <dbReference type="ChEBI" id="CHEBI:157695"/>
        <dbReference type="ChEBI" id="CHEBI:167181"/>
        <dbReference type="EC" id="4.2.99.18"/>
    </reaction>
</comment>
<dbReference type="InterPro" id="IPR003265">
    <property type="entry name" value="HhH-GPD_domain"/>
</dbReference>
<dbReference type="InterPro" id="IPR003583">
    <property type="entry name" value="Hlx-hairpin-Hlx_DNA-bd_motif"/>
</dbReference>
<protein>
    <recommendedName>
        <fullName evidence="12">Endonuclease III</fullName>
        <ecNumber evidence="12">4.2.99.18</ecNumber>
    </recommendedName>
    <alternativeName>
        <fullName evidence="12">DNA-(apurinic or apyrimidinic site) lyase</fullName>
    </alternativeName>
</protein>
<comment type="caution">
    <text evidence="15">The sequence shown here is derived from an EMBL/GenBank/DDBJ whole genome shotgun (WGS) entry which is preliminary data.</text>
</comment>
<dbReference type="GO" id="GO:0019104">
    <property type="term" value="F:DNA N-glycosylase activity"/>
    <property type="evidence" value="ECO:0007669"/>
    <property type="project" value="UniProtKB-UniRule"/>
</dbReference>
<keyword evidence="3 12" id="KW-0479">Metal-binding</keyword>
<evidence type="ECO:0000256" key="11">
    <source>
        <dbReference type="ARBA" id="ARBA00023295"/>
    </source>
</evidence>
<comment type="similarity">
    <text evidence="1 12">Belongs to the Nth/MutY family.</text>
</comment>
<dbReference type="GO" id="GO:0051539">
    <property type="term" value="F:4 iron, 4 sulfur cluster binding"/>
    <property type="evidence" value="ECO:0007669"/>
    <property type="project" value="UniProtKB-UniRule"/>
</dbReference>
<feature type="binding site" evidence="12">
    <location>
        <position position="198"/>
    </location>
    <ligand>
        <name>[4Fe-4S] cluster</name>
        <dbReference type="ChEBI" id="CHEBI:49883"/>
    </ligand>
</feature>
<dbReference type="PANTHER" id="PTHR10359:SF18">
    <property type="entry name" value="ENDONUCLEASE III"/>
    <property type="match status" value="1"/>
</dbReference>
<keyword evidence="11 12" id="KW-0326">Glycosidase</keyword>
<gene>
    <name evidence="12" type="primary">nth</name>
    <name evidence="15" type="ORF">L21TH_2056</name>
</gene>
<dbReference type="OrthoDB" id="9800977at2"/>
<keyword evidence="8 12" id="KW-0238">DNA-binding</keyword>
<comment type="function">
    <text evidence="12">DNA repair enzyme that has both DNA N-glycosylase activity and AP-lyase activity. The DNA N-glycosylase activity releases various damaged pyrimidines from DNA by cleaving the N-glycosidic bond, leaving an AP (apurinic/apyrimidinic) site. The AP-lyase activity cleaves the phosphodiester bond 3' to the AP site by a beta-elimination, leaving a 3'-terminal unsaturated sugar and a product with a terminal 5'-phosphate.</text>
</comment>
<keyword evidence="2 12" id="KW-0004">4Fe-4S</keyword>
<evidence type="ECO:0000259" key="13">
    <source>
        <dbReference type="SMART" id="SM00278"/>
    </source>
</evidence>
<dbReference type="RefSeq" id="WP_006315481.1">
    <property type="nucleotide sequence ID" value="NZ_ARZA01000227.1"/>
</dbReference>
<dbReference type="FunFam" id="1.10.340.30:FF:000001">
    <property type="entry name" value="Endonuclease III"/>
    <property type="match status" value="1"/>
</dbReference>
<reference evidence="15 16" key="1">
    <citation type="journal article" date="2015" name="Geomicrobiol. J.">
        <title>Caldisalinibacter kiritimatiensis gen. nov., sp. nov., a moderately thermohalophilic thiosulfate-reducing bacterium from a hypersaline microbial mat.</title>
        <authorList>
            <person name="Ben Hania W."/>
            <person name="Joseph M."/>
            <person name="Fiebig A."/>
            <person name="Bunk B."/>
            <person name="Klenk H.-P."/>
            <person name="Fardeau M.-L."/>
            <person name="Spring S."/>
        </authorList>
    </citation>
    <scope>NUCLEOTIDE SEQUENCE [LARGE SCALE GENOMIC DNA]</scope>
    <source>
        <strain evidence="15 16">L21-TH-D2</strain>
    </source>
</reference>
<keyword evidence="7 12" id="KW-0411">Iron-sulfur</keyword>
<dbReference type="InterPro" id="IPR000445">
    <property type="entry name" value="HhH_motif"/>
</dbReference>
<dbReference type="PANTHER" id="PTHR10359">
    <property type="entry name" value="A/G-SPECIFIC ADENINE GLYCOSYLASE/ENDONUCLEASE III"/>
    <property type="match status" value="1"/>
</dbReference>
<evidence type="ECO:0000256" key="5">
    <source>
        <dbReference type="ARBA" id="ARBA00022801"/>
    </source>
</evidence>
<dbReference type="PROSITE" id="PS00764">
    <property type="entry name" value="ENDONUCLEASE_III_1"/>
    <property type="match status" value="1"/>
</dbReference>
<keyword evidence="15" id="KW-0540">Nuclease</keyword>
<dbReference type="InterPro" id="IPR011257">
    <property type="entry name" value="DNA_glycosylase"/>
</dbReference>
<evidence type="ECO:0000256" key="10">
    <source>
        <dbReference type="ARBA" id="ARBA00023239"/>
    </source>
</evidence>
<keyword evidence="4 12" id="KW-0227">DNA damage</keyword>
<dbReference type="GO" id="GO:0046872">
    <property type="term" value="F:metal ion binding"/>
    <property type="evidence" value="ECO:0007669"/>
    <property type="project" value="UniProtKB-KW"/>
</dbReference>
<dbReference type="SMART" id="SM00525">
    <property type="entry name" value="FES"/>
    <property type="match status" value="1"/>
</dbReference>
<dbReference type="InterPro" id="IPR023170">
    <property type="entry name" value="HhH_base_excis_C"/>
</dbReference>
<dbReference type="Proteomes" id="UP000013378">
    <property type="component" value="Unassembled WGS sequence"/>
</dbReference>
<dbReference type="GO" id="GO:0140078">
    <property type="term" value="F:class I DNA-(apurinic or apyrimidinic site) endonuclease activity"/>
    <property type="evidence" value="ECO:0007669"/>
    <property type="project" value="UniProtKB-EC"/>
</dbReference>
<evidence type="ECO:0000256" key="3">
    <source>
        <dbReference type="ARBA" id="ARBA00022723"/>
    </source>
</evidence>
<dbReference type="InterPro" id="IPR005759">
    <property type="entry name" value="Nth"/>
</dbReference>
<keyword evidence="6 12" id="KW-0408">Iron</keyword>
<evidence type="ECO:0000256" key="6">
    <source>
        <dbReference type="ARBA" id="ARBA00023004"/>
    </source>
</evidence>
<dbReference type="Gene3D" id="1.10.1670.10">
    <property type="entry name" value="Helix-hairpin-Helix base-excision DNA repair enzymes (C-terminal)"/>
    <property type="match status" value="1"/>
</dbReference>
<feature type="domain" description="HhH-GPD" evidence="14">
    <location>
        <begin position="42"/>
        <end position="189"/>
    </location>
</feature>
<evidence type="ECO:0000256" key="9">
    <source>
        <dbReference type="ARBA" id="ARBA00023204"/>
    </source>
</evidence>
<dbReference type="eggNOG" id="COG0177">
    <property type="taxonomic scope" value="Bacteria"/>
</dbReference>
<dbReference type="FunFam" id="1.10.1670.10:FF:000001">
    <property type="entry name" value="Endonuclease III"/>
    <property type="match status" value="1"/>
</dbReference>
<evidence type="ECO:0000256" key="12">
    <source>
        <dbReference type="HAMAP-Rule" id="MF_00942"/>
    </source>
</evidence>
<dbReference type="STRING" id="1304284.L21TH_2056"/>
<evidence type="ECO:0000256" key="4">
    <source>
        <dbReference type="ARBA" id="ARBA00022763"/>
    </source>
</evidence>
<proteinExistence type="inferred from homology"/>
<dbReference type="NCBIfam" id="TIGR01083">
    <property type="entry name" value="nth"/>
    <property type="match status" value="1"/>
</dbReference>
<keyword evidence="16" id="KW-1185">Reference proteome</keyword>
<dbReference type="InterPro" id="IPR004035">
    <property type="entry name" value="Endouclease-III_FeS-bd_BS"/>
</dbReference>
<dbReference type="EC" id="4.2.99.18" evidence="12"/>
<dbReference type="AlphaFoldDB" id="R1CC74"/>
<evidence type="ECO:0000256" key="7">
    <source>
        <dbReference type="ARBA" id="ARBA00023014"/>
    </source>
</evidence>
<evidence type="ECO:0000313" key="15">
    <source>
        <dbReference type="EMBL" id="EOC99904.1"/>
    </source>
</evidence>
<feature type="binding site" evidence="12">
    <location>
        <position position="191"/>
    </location>
    <ligand>
        <name>[4Fe-4S] cluster</name>
        <dbReference type="ChEBI" id="CHEBI:49883"/>
    </ligand>
</feature>
<evidence type="ECO:0000256" key="1">
    <source>
        <dbReference type="ARBA" id="ARBA00008343"/>
    </source>
</evidence>
<evidence type="ECO:0000256" key="2">
    <source>
        <dbReference type="ARBA" id="ARBA00022485"/>
    </source>
</evidence>
<dbReference type="CDD" id="cd00056">
    <property type="entry name" value="ENDO3c"/>
    <property type="match status" value="1"/>
</dbReference>
<feature type="binding site" evidence="12">
    <location>
        <position position="207"/>
    </location>
    <ligand>
        <name>[4Fe-4S] cluster</name>
        <dbReference type="ChEBI" id="CHEBI:49883"/>
    </ligand>
</feature>
<dbReference type="HAMAP" id="MF_00942">
    <property type="entry name" value="Nth"/>
    <property type="match status" value="1"/>
</dbReference>
<dbReference type="InterPro" id="IPR003651">
    <property type="entry name" value="Endonuclease3_FeS-loop_motif"/>
</dbReference>
<dbReference type="PATRIC" id="fig|1304284.3.peg.2021"/>